<keyword evidence="2" id="KW-1185">Reference proteome</keyword>
<name>A0A7W6NWD0_9SPHN</name>
<proteinExistence type="predicted"/>
<dbReference type="AlphaFoldDB" id="A0A7W6NWD0"/>
<gene>
    <name evidence="1" type="ORF">GGR46_001611</name>
</gene>
<evidence type="ECO:0000313" key="1">
    <source>
        <dbReference type="EMBL" id="MBB4098078.1"/>
    </source>
</evidence>
<sequence>MQPTRAGLAKCHGVAFVLRADAPLPDLRPLRDAVRGMWRGRLPDDASRTLFLAAFTRPLPIDPDAWPTVLPLRLAGAATLSSFAGQDPLSPDRAAATPAGEVRSCDLWWAGRLHRMALAALEPVPLASLWDMPRLDLHVPVPRSRVPLMRASAATERGETAGRLTPVSRAAVSIEREGADLLRDMAEQLRADEQRLRLASIARQALRGLVGLIPAIPAGGGGGSDGSGGGGVPQAPRVPGFLANIAGWLRWHTPLGRGLRSQYDRRLGLVEKMISAGDLDAALRLALKLGSGNPGRKPLSRYPNALPQMRARLDFDLADEGFSAPILNGAGFYALRGRYLQLAEQLERDGDFRRAAYIHSQLLSDHQRAVLVLEKGGLFSEAAKLALDSRQAPALAIRVLFRAGDLDAALGLAKRTACFDALAEDSRVKEPAFHAFVIKAWTDALIATGQPLRALQVTDHLTAAAPVDDALLETRRRWLAAALVVSKAEAFAGELAVRAILTARWDGTDLSPAEVAAFPYMPVRSAVPHGAALYWVQAALRGDTEQPEEAVIELLTVLSRLASAASPEQADFWKGPAQPFVEAFVRAAIATASSRLSTRDLQALRSILGDAGLAVLETDIGKLAKLHVAPPPPDREWLVPPAISARPPVRCACVLANGNLLVWRESRLLQLLDPYGATLWQQNASDVTALVAVGSSGHVILVQAQRDGTSLLTRLATHNGTFHTIGKVALAAYHDVTSETQWLVQIGGEIGALDLAKLCAPSPQIEFLWSCSLTDRLRAIAFSHHADGPSWVTVDTSRERGGVLEIWTLHPNGKLSTSICFSPDAAEPRAPSDWLWDHRKNVHRMKTKHGGVTAWLTIQPWSEDQEERARMAAAERMRSEIGRFDTVQAGDFGRRHVTAIVDENGDAVIYVAQSADEVRPLMLRNAQGLFCLARGVETRNGEVSTVLLADEHGRIFAVGSQRVSIF</sequence>
<comment type="caution">
    <text evidence="1">The sequence shown here is derived from an EMBL/GenBank/DDBJ whole genome shotgun (WGS) entry which is preliminary data.</text>
</comment>
<organism evidence="1 2">
    <name type="scientific">Sphingomonas kyeonggiensis</name>
    <dbReference type="NCBI Taxonomy" id="1268553"/>
    <lineage>
        <taxon>Bacteria</taxon>
        <taxon>Pseudomonadati</taxon>
        <taxon>Pseudomonadota</taxon>
        <taxon>Alphaproteobacteria</taxon>
        <taxon>Sphingomonadales</taxon>
        <taxon>Sphingomonadaceae</taxon>
        <taxon>Sphingomonas</taxon>
    </lineage>
</organism>
<dbReference type="EMBL" id="JACIEH010000001">
    <property type="protein sequence ID" value="MBB4098078.1"/>
    <property type="molecule type" value="Genomic_DNA"/>
</dbReference>
<reference evidence="1 2" key="1">
    <citation type="submission" date="2020-08" db="EMBL/GenBank/DDBJ databases">
        <title>Genomic Encyclopedia of Type Strains, Phase IV (KMG-IV): sequencing the most valuable type-strain genomes for metagenomic binning, comparative biology and taxonomic classification.</title>
        <authorList>
            <person name="Goeker M."/>
        </authorList>
    </citation>
    <scope>NUCLEOTIDE SEQUENCE [LARGE SCALE GENOMIC DNA]</scope>
    <source>
        <strain evidence="1 2">DSM 101806</strain>
    </source>
</reference>
<accession>A0A7W6NWD0</accession>
<dbReference type="Proteomes" id="UP000557392">
    <property type="component" value="Unassembled WGS sequence"/>
</dbReference>
<protein>
    <submittedName>
        <fullName evidence="1">Tetratricopeptide (TPR) repeat protein</fullName>
    </submittedName>
</protein>
<dbReference type="RefSeq" id="WP_183996232.1">
    <property type="nucleotide sequence ID" value="NZ_JACIEH010000001.1"/>
</dbReference>
<evidence type="ECO:0000313" key="2">
    <source>
        <dbReference type="Proteomes" id="UP000557392"/>
    </source>
</evidence>